<organism evidence="2 3">
    <name type="scientific">Jatropha curcas</name>
    <name type="common">Barbados nut</name>
    <dbReference type="NCBI Taxonomy" id="180498"/>
    <lineage>
        <taxon>Eukaryota</taxon>
        <taxon>Viridiplantae</taxon>
        <taxon>Streptophyta</taxon>
        <taxon>Embryophyta</taxon>
        <taxon>Tracheophyta</taxon>
        <taxon>Spermatophyta</taxon>
        <taxon>Magnoliopsida</taxon>
        <taxon>eudicotyledons</taxon>
        <taxon>Gunneridae</taxon>
        <taxon>Pentapetalae</taxon>
        <taxon>rosids</taxon>
        <taxon>fabids</taxon>
        <taxon>Malpighiales</taxon>
        <taxon>Euphorbiaceae</taxon>
        <taxon>Crotonoideae</taxon>
        <taxon>Jatropheae</taxon>
        <taxon>Jatropha</taxon>
    </lineage>
</organism>
<dbReference type="InterPro" id="IPR035979">
    <property type="entry name" value="RBD_domain_sf"/>
</dbReference>
<keyword evidence="3" id="KW-1185">Reference proteome</keyword>
<protein>
    <submittedName>
        <fullName evidence="2">Uncharacterized protein</fullName>
    </submittedName>
</protein>
<dbReference type="STRING" id="180498.A0A067LQT9"/>
<dbReference type="Gene3D" id="3.30.70.330">
    <property type="match status" value="1"/>
</dbReference>
<dbReference type="GO" id="GO:0003676">
    <property type="term" value="F:nucleic acid binding"/>
    <property type="evidence" value="ECO:0007669"/>
    <property type="project" value="InterPro"/>
</dbReference>
<feature type="compositionally biased region" description="Basic and acidic residues" evidence="1">
    <location>
        <begin position="129"/>
        <end position="141"/>
    </location>
</feature>
<dbReference type="EMBL" id="KK914201">
    <property type="protein sequence ID" value="KDP46969.1"/>
    <property type="molecule type" value="Genomic_DNA"/>
</dbReference>
<evidence type="ECO:0000256" key="1">
    <source>
        <dbReference type="SAM" id="MobiDB-lite"/>
    </source>
</evidence>
<dbReference type="OrthoDB" id="5418203at2759"/>
<evidence type="ECO:0000313" key="2">
    <source>
        <dbReference type="EMBL" id="KDP46969.1"/>
    </source>
</evidence>
<dbReference type="Proteomes" id="UP000027138">
    <property type="component" value="Unassembled WGS sequence"/>
</dbReference>
<feature type="region of interest" description="Disordered" evidence="1">
    <location>
        <begin position="127"/>
        <end position="148"/>
    </location>
</feature>
<dbReference type="AlphaFoldDB" id="A0A067LQT9"/>
<dbReference type="PANTHER" id="PTHR21678">
    <property type="entry name" value="GROWTH INHIBITION AND DIFFERENTIATION RELATED PROTEIN 88"/>
    <property type="match status" value="1"/>
</dbReference>
<gene>
    <name evidence="2" type="ORF">JCGZ_02405</name>
</gene>
<dbReference type="PANTHER" id="PTHR21678:SF0">
    <property type="entry name" value="C3H1-TYPE DOMAIN-CONTAINING PROTEIN"/>
    <property type="match status" value="1"/>
</dbReference>
<reference evidence="2 3" key="1">
    <citation type="journal article" date="2014" name="PLoS ONE">
        <title>Global Analysis of Gene Expression Profiles in Physic Nut (Jatropha curcas L.) Seedlings Exposed to Salt Stress.</title>
        <authorList>
            <person name="Zhang L."/>
            <person name="Zhang C."/>
            <person name="Wu P."/>
            <person name="Chen Y."/>
            <person name="Li M."/>
            <person name="Jiang H."/>
            <person name="Wu G."/>
        </authorList>
    </citation>
    <scope>NUCLEOTIDE SEQUENCE [LARGE SCALE GENOMIC DNA]</scope>
    <source>
        <strain evidence="3">cv. GZQX0401</strain>
        <tissue evidence="2">Young leaves</tissue>
    </source>
</reference>
<dbReference type="SUPFAM" id="SSF54928">
    <property type="entry name" value="RNA-binding domain, RBD"/>
    <property type="match status" value="1"/>
</dbReference>
<accession>A0A067LQT9</accession>
<name>A0A067LQT9_JATCU</name>
<proteinExistence type="predicted"/>
<sequence>MEKAEVREEQHNQTWSEEVEDLVTAGDTEGAISLLETLVSKLEALAPSETCDLQLASALTELSKLYSIKHFSLKSDDLLSRASLLRQRALRSRPSGNAEDVKTELTEEKVPKFSAALSCNDAVSDGASMDEHLEESSKPMDDASPCNGASDDDWEAIADWAPNELLFQPSLPSVSNLSLEDNKVQGPKRRGRGTFSYKQDKLYSDRQSYMSFSGDKEDDNLCKSEQMNTKSIHSKYGTRHILVLADFPPSTRTIELEKLFQDYTDHGVVIRWVNDTVALAVFQTPSIALEAQNHVQCPFTVRILDEDDILLGSIPARDMEPPRRRPQTSTRTAQRLIAQGMGMKLPSRAFGSIELKNQEEARKNRIITRQKMIEDAWGDDEK</sequence>
<evidence type="ECO:0000313" key="3">
    <source>
        <dbReference type="Proteomes" id="UP000027138"/>
    </source>
</evidence>
<dbReference type="InterPro" id="IPR039884">
    <property type="entry name" value="R3HC1/R3HCL"/>
</dbReference>
<dbReference type="InterPro" id="IPR012677">
    <property type="entry name" value="Nucleotide-bd_a/b_plait_sf"/>
</dbReference>